<proteinExistence type="predicted"/>
<evidence type="ECO:0000313" key="5">
    <source>
        <dbReference type="EMBL" id="KNC49907.1"/>
    </source>
</evidence>
<dbReference type="eggNOG" id="KOG3698">
    <property type="taxonomic scope" value="Eukaryota"/>
</dbReference>
<dbReference type="OrthoDB" id="9975416at2759"/>
<dbReference type="PROSITE" id="PS52009">
    <property type="entry name" value="GH84"/>
    <property type="match status" value="1"/>
</dbReference>
<dbReference type="InterPro" id="IPR016181">
    <property type="entry name" value="Acyl_CoA_acyltransferase"/>
</dbReference>
<dbReference type="STRING" id="461836.A0A0L0DC38"/>
<evidence type="ECO:0000256" key="1">
    <source>
        <dbReference type="ARBA" id="ARBA00022801"/>
    </source>
</evidence>
<dbReference type="InterPro" id="IPR000182">
    <property type="entry name" value="GNAT_dom"/>
</dbReference>
<organism evidence="5 6">
    <name type="scientific">Thecamonas trahens ATCC 50062</name>
    <dbReference type="NCBI Taxonomy" id="461836"/>
    <lineage>
        <taxon>Eukaryota</taxon>
        <taxon>Apusozoa</taxon>
        <taxon>Apusomonadida</taxon>
        <taxon>Apusomonadidae</taxon>
        <taxon>Thecamonas</taxon>
    </lineage>
</organism>
<keyword evidence="5" id="KW-0808">Transferase</keyword>
<dbReference type="EMBL" id="GL349458">
    <property type="protein sequence ID" value="KNC49907.1"/>
    <property type="molecule type" value="Genomic_DNA"/>
</dbReference>
<reference evidence="5 6" key="1">
    <citation type="submission" date="2010-05" db="EMBL/GenBank/DDBJ databases">
        <title>The Genome Sequence of Thecamonas trahens ATCC 50062.</title>
        <authorList>
            <consortium name="The Broad Institute Genome Sequencing Platform"/>
            <person name="Russ C."/>
            <person name="Cuomo C."/>
            <person name="Shea T."/>
            <person name="Young S.K."/>
            <person name="Zeng Q."/>
            <person name="Koehrsen M."/>
            <person name="Haas B."/>
            <person name="Borodovsky M."/>
            <person name="Guigo R."/>
            <person name="Alvarado L."/>
            <person name="Berlin A."/>
            <person name="Bochicchio J."/>
            <person name="Borenstein D."/>
            <person name="Chapman S."/>
            <person name="Chen Z."/>
            <person name="Freedman E."/>
            <person name="Gellesch M."/>
            <person name="Goldberg J."/>
            <person name="Griggs A."/>
            <person name="Gujja S."/>
            <person name="Heilman E."/>
            <person name="Heiman D."/>
            <person name="Hepburn T."/>
            <person name="Howarth C."/>
            <person name="Jen D."/>
            <person name="Larson L."/>
            <person name="Mehta T."/>
            <person name="Park D."/>
            <person name="Pearson M."/>
            <person name="Roberts A."/>
            <person name="Saif S."/>
            <person name="Shenoy N."/>
            <person name="Sisk P."/>
            <person name="Stolte C."/>
            <person name="Sykes S."/>
            <person name="Thomson T."/>
            <person name="Walk T."/>
            <person name="White J."/>
            <person name="Yandava C."/>
            <person name="Burger G."/>
            <person name="Gray M.W."/>
            <person name="Holland P.W.H."/>
            <person name="King N."/>
            <person name="Lang F.B.F."/>
            <person name="Roger A.J."/>
            <person name="Ruiz-Trillo I."/>
            <person name="Lander E."/>
            <person name="Nusbaum C."/>
        </authorList>
    </citation>
    <scope>NUCLEOTIDE SEQUENCE [LARGE SCALE GENOMIC DNA]</scope>
    <source>
        <strain evidence="5 6">ATCC 50062</strain>
    </source>
</reference>
<dbReference type="Gene3D" id="3.40.630.30">
    <property type="match status" value="1"/>
</dbReference>
<dbReference type="InterPro" id="IPR017853">
    <property type="entry name" value="GH"/>
</dbReference>
<keyword evidence="2" id="KW-0326">Glycosidase</keyword>
<gene>
    <name evidence="5" type="ORF">AMSG_06208</name>
</gene>
<dbReference type="Proteomes" id="UP000054408">
    <property type="component" value="Unassembled WGS sequence"/>
</dbReference>
<keyword evidence="1" id="KW-0378">Hydrolase</keyword>
<name>A0A0L0DC38_THETB</name>
<evidence type="ECO:0000259" key="3">
    <source>
        <dbReference type="PROSITE" id="PS51186"/>
    </source>
</evidence>
<sequence length="688" mass="72830">MQSPSHPHSLADELLASLSGPAEVYLYAPKDDAKHRALWSVPYSSDEAAAFTALAAAAPQSASFVYALAPGLAGNALFADPASAAAAADKVAAVFDAIATAPHPPAVGLAVLFDDIPVDPSPAVATAQAAFAAALIAAARDAAAAAGLAFTFAAFCPTVYCARMAAPFGGVATCGYLAALAEGLPDDVHVFWTGNEIVSPSITAADLAPVNAIFGRKVLLWDNVFANDYDNRRAVLGPIAGRPLDLRQAVAGLLINPNTEYEFNYVPLVSLRNWLAAEPGSDAAIAPSDSTHLDSLARDWLAARLDVPAPSDATVDALVLLLRIFAVPADAAASLDPILAHPTNAAAIAELKAGGQRLVDVYEALHATLVSDAGRALLYALHPYMWELKEAGGLLLAYAAYLCAPVKASLVEANAGWPFHTSASGVFFSDSHALPTYEATLAAQIKSRLLTLNFADASIGLAPPDARGRLPRPRMDFVIRTARPADVDACYLVCLETGNYGDDGTEFYLDDPLILGHRYTGPYLEFDETAYVLEDEAGVCGYTLGVLDSNSFWARYLAEWVPKIVASLPAGIAESHAPGGALATPVEGEPRSHELYRHFLNPPTAYEFASFVDEYPSHLHIDIIARGQSQGQGTRLIKTLLSDLRARGSTGVHLEMAITNDAAYGFYRKLGFVELFRNTEEIVMGIKL</sequence>
<protein>
    <submittedName>
        <fullName evidence="5">Histone acetyltransferase</fullName>
    </submittedName>
</protein>
<dbReference type="SUPFAM" id="SSF51445">
    <property type="entry name" value="(Trans)glycosidases"/>
    <property type="match status" value="1"/>
</dbReference>
<feature type="domain" description="GH84" evidence="4">
    <location>
        <begin position="1"/>
        <end position="279"/>
    </location>
</feature>
<evidence type="ECO:0000259" key="4">
    <source>
        <dbReference type="PROSITE" id="PS52009"/>
    </source>
</evidence>
<dbReference type="Pfam" id="PF07555">
    <property type="entry name" value="NAGidase"/>
    <property type="match status" value="1"/>
</dbReference>
<dbReference type="AlphaFoldDB" id="A0A0L0DC38"/>
<dbReference type="GO" id="GO:0016747">
    <property type="term" value="F:acyltransferase activity, transferring groups other than amino-acyl groups"/>
    <property type="evidence" value="ECO:0007669"/>
    <property type="project" value="InterPro"/>
</dbReference>
<feature type="domain" description="N-acetyltransferase" evidence="3">
    <location>
        <begin position="539"/>
        <end position="688"/>
    </location>
</feature>
<dbReference type="PROSITE" id="PS51186">
    <property type="entry name" value="GNAT"/>
    <property type="match status" value="1"/>
</dbReference>
<dbReference type="OMA" id="CPTYCGS"/>
<dbReference type="InterPro" id="IPR011496">
    <property type="entry name" value="O-GlcNAcase_cat"/>
</dbReference>
<dbReference type="GeneID" id="25565429"/>
<dbReference type="GO" id="GO:1901135">
    <property type="term" value="P:carbohydrate derivative metabolic process"/>
    <property type="evidence" value="ECO:0007669"/>
    <property type="project" value="UniProtKB-ARBA"/>
</dbReference>
<dbReference type="RefSeq" id="XP_013757388.1">
    <property type="nucleotide sequence ID" value="XM_013901934.1"/>
</dbReference>
<keyword evidence="6" id="KW-1185">Reference proteome</keyword>
<dbReference type="SUPFAM" id="SSF55729">
    <property type="entry name" value="Acyl-CoA N-acyltransferases (Nat)"/>
    <property type="match status" value="1"/>
</dbReference>
<dbReference type="PANTHER" id="PTHR13170:SF16">
    <property type="entry name" value="PROTEIN O-GLCNACASE"/>
    <property type="match status" value="1"/>
</dbReference>
<accession>A0A0L0DC38</accession>
<evidence type="ECO:0000313" key="6">
    <source>
        <dbReference type="Proteomes" id="UP000054408"/>
    </source>
</evidence>
<evidence type="ECO:0000256" key="2">
    <source>
        <dbReference type="ARBA" id="ARBA00023295"/>
    </source>
</evidence>
<dbReference type="PANTHER" id="PTHR13170">
    <property type="entry name" value="O-GLCNACASE"/>
    <property type="match status" value="1"/>
</dbReference>
<dbReference type="Gene3D" id="3.20.20.80">
    <property type="entry name" value="Glycosidases"/>
    <property type="match status" value="1"/>
</dbReference>
<dbReference type="InterPro" id="IPR051822">
    <property type="entry name" value="Glycosyl_Hydrolase_84"/>
</dbReference>
<dbReference type="GO" id="GO:0015929">
    <property type="term" value="F:hexosaminidase activity"/>
    <property type="evidence" value="ECO:0007669"/>
    <property type="project" value="UniProtKB-ARBA"/>
</dbReference>
<dbReference type="Pfam" id="PF00583">
    <property type="entry name" value="Acetyltransf_1"/>
    <property type="match status" value="1"/>
</dbReference>